<protein>
    <submittedName>
        <fullName evidence="1">Uncharacterized protein</fullName>
    </submittedName>
</protein>
<dbReference type="EMBL" id="OU342829">
    <property type="protein sequence ID" value="CAG7579999.1"/>
    <property type="molecule type" value="Genomic_DNA"/>
</dbReference>
<name>A0A8D9C8I2_9VIRU</name>
<organism evidence="1">
    <name type="scientific">uncultured marine phage</name>
    <dbReference type="NCBI Taxonomy" id="707152"/>
    <lineage>
        <taxon>Viruses</taxon>
        <taxon>environmental samples</taxon>
    </lineage>
</organism>
<gene>
    <name evidence="1" type="ORF">SLAVMIC_00198</name>
</gene>
<evidence type="ECO:0000313" key="1">
    <source>
        <dbReference type="EMBL" id="CAG7579999.1"/>
    </source>
</evidence>
<accession>A0A8D9C8I2</accession>
<sequence length="137" mass="16822">MKPKYRYKLLRWKVRWRRLFKPKQSKIEFDSPQQEKAIRIAERLIRDSDSELLMAPKFAQYEEKLYVRNKNIFIVITRRSVQIINGKYNYDILIFDKLHDYISDKFKRKLEIKRNEMENTITSKVETILDVIYKDIS</sequence>
<proteinExistence type="predicted"/>
<reference evidence="1" key="1">
    <citation type="submission" date="2021-06" db="EMBL/GenBank/DDBJ databases">
        <authorList>
            <person name="Gannon L."/>
            <person name="Redgwell R T."/>
            <person name="Michniewski S."/>
            <person name="Harrison D C."/>
            <person name="Millard A."/>
        </authorList>
    </citation>
    <scope>NUCLEOTIDE SEQUENCE</scope>
</reference>